<sequence length="112" mass="12513">MTHDDVDEAPEKANDPEEFADWLFDTVSETLRERPEAGAWADPPSCATTQELRAFLVQAREDFHALRRSLVKSDAAFDRLHEWVSGGKPLPGPWRRHDVPASGAVGETEDAE</sequence>
<dbReference type="Proteomes" id="UP000536604">
    <property type="component" value="Unassembled WGS sequence"/>
</dbReference>
<comment type="caution">
    <text evidence="2">The sequence shown here is derived from an EMBL/GenBank/DDBJ whole genome shotgun (WGS) entry which is preliminary data.</text>
</comment>
<accession>A0A841IK05</accession>
<reference evidence="2 3" key="1">
    <citation type="submission" date="2020-08" db="EMBL/GenBank/DDBJ databases">
        <title>Genomic Encyclopedia of Type Strains, Phase III (KMG-III): the genomes of soil and plant-associated and newly described type strains.</title>
        <authorList>
            <person name="Whitman W."/>
        </authorList>
    </citation>
    <scope>NUCLEOTIDE SEQUENCE [LARGE SCALE GENOMIC DNA]</scope>
    <source>
        <strain evidence="2 3">CECT 8712</strain>
    </source>
</reference>
<gene>
    <name evidence="2" type="ORF">FHS13_000320</name>
</gene>
<evidence type="ECO:0000313" key="2">
    <source>
        <dbReference type="EMBL" id="MBB6118392.1"/>
    </source>
</evidence>
<evidence type="ECO:0000313" key="3">
    <source>
        <dbReference type="Proteomes" id="UP000536604"/>
    </source>
</evidence>
<organism evidence="2 3">
    <name type="scientific">Nocardiopsis algeriensis</name>
    <dbReference type="NCBI Taxonomy" id="1478215"/>
    <lineage>
        <taxon>Bacteria</taxon>
        <taxon>Bacillati</taxon>
        <taxon>Actinomycetota</taxon>
        <taxon>Actinomycetes</taxon>
        <taxon>Streptosporangiales</taxon>
        <taxon>Nocardiopsidaceae</taxon>
        <taxon>Nocardiopsis</taxon>
    </lineage>
</organism>
<dbReference type="AlphaFoldDB" id="A0A841IK05"/>
<proteinExistence type="predicted"/>
<dbReference type="EMBL" id="JACHJO010000001">
    <property type="protein sequence ID" value="MBB6118392.1"/>
    <property type="molecule type" value="Genomic_DNA"/>
</dbReference>
<feature type="region of interest" description="Disordered" evidence="1">
    <location>
        <begin position="88"/>
        <end position="112"/>
    </location>
</feature>
<name>A0A841IK05_9ACTN</name>
<keyword evidence="3" id="KW-1185">Reference proteome</keyword>
<evidence type="ECO:0000256" key="1">
    <source>
        <dbReference type="SAM" id="MobiDB-lite"/>
    </source>
</evidence>
<protein>
    <submittedName>
        <fullName evidence="2">Uncharacterized protein</fullName>
    </submittedName>
</protein>
<dbReference type="RefSeq" id="WP_343064866.1">
    <property type="nucleotide sequence ID" value="NZ_JACHJO010000001.1"/>
</dbReference>